<comment type="caution">
    <text evidence="1">The sequence shown here is derived from an EMBL/GenBank/DDBJ whole genome shotgun (WGS) entry which is preliminary data.</text>
</comment>
<sequence>MESIDALAAAIKELEGGIVIVSYDFRKSFPSSSSIFVVHKLIQRVRYTSLISQVAEELWEVQNKTIINLTKKDISIVDYKKNLIKESQAAIEKAKLFSKTAPMGRM</sequence>
<gene>
    <name evidence="1" type="ORF">D9613_012964</name>
</gene>
<dbReference type="EMBL" id="JAACJL010000021">
    <property type="protein sequence ID" value="KAF4617989.1"/>
    <property type="molecule type" value="Genomic_DNA"/>
</dbReference>
<dbReference type="Proteomes" id="UP000521872">
    <property type="component" value="Unassembled WGS sequence"/>
</dbReference>
<protein>
    <submittedName>
        <fullName evidence="1">Uncharacterized protein</fullName>
    </submittedName>
</protein>
<dbReference type="AlphaFoldDB" id="A0A8H4QV08"/>
<reference evidence="1 2" key="1">
    <citation type="submission" date="2019-12" db="EMBL/GenBank/DDBJ databases">
        <authorList>
            <person name="Floudas D."/>
            <person name="Bentzer J."/>
            <person name="Ahren D."/>
            <person name="Johansson T."/>
            <person name="Persson P."/>
            <person name="Tunlid A."/>
        </authorList>
    </citation>
    <scope>NUCLEOTIDE SEQUENCE [LARGE SCALE GENOMIC DNA]</scope>
    <source>
        <strain evidence="1 2">CBS 102.39</strain>
    </source>
</reference>
<evidence type="ECO:0000313" key="2">
    <source>
        <dbReference type="Proteomes" id="UP000521872"/>
    </source>
</evidence>
<name>A0A8H4QV08_9AGAR</name>
<organism evidence="1 2">
    <name type="scientific">Agrocybe pediades</name>
    <dbReference type="NCBI Taxonomy" id="84607"/>
    <lineage>
        <taxon>Eukaryota</taxon>
        <taxon>Fungi</taxon>
        <taxon>Dikarya</taxon>
        <taxon>Basidiomycota</taxon>
        <taxon>Agaricomycotina</taxon>
        <taxon>Agaricomycetes</taxon>
        <taxon>Agaricomycetidae</taxon>
        <taxon>Agaricales</taxon>
        <taxon>Agaricineae</taxon>
        <taxon>Strophariaceae</taxon>
        <taxon>Agrocybe</taxon>
    </lineage>
</organism>
<evidence type="ECO:0000313" key="1">
    <source>
        <dbReference type="EMBL" id="KAF4617989.1"/>
    </source>
</evidence>
<proteinExistence type="predicted"/>
<keyword evidence="2" id="KW-1185">Reference proteome</keyword>
<accession>A0A8H4QV08</accession>